<organism evidence="1 2">
    <name type="scientific">Trema orientale</name>
    <name type="common">Charcoal tree</name>
    <name type="synonym">Celtis orientalis</name>
    <dbReference type="NCBI Taxonomy" id="63057"/>
    <lineage>
        <taxon>Eukaryota</taxon>
        <taxon>Viridiplantae</taxon>
        <taxon>Streptophyta</taxon>
        <taxon>Embryophyta</taxon>
        <taxon>Tracheophyta</taxon>
        <taxon>Spermatophyta</taxon>
        <taxon>Magnoliopsida</taxon>
        <taxon>eudicotyledons</taxon>
        <taxon>Gunneridae</taxon>
        <taxon>Pentapetalae</taxon>
        <taxon>rosids</taxon>
        <taxon>fabids</taxon>
        <taxon>Rosales</taxon>
        <taxon>Cannabaceae</taxon>
        <taxon>Trema</taxon>
    </lineage>
</organism>
<reference evidence="2" key="1">
    <citation type="submission" date="2016-06" db="EMBL/GenBank/DDBJ databases">
        <title>Parallel loss of symbiosis genes in relatives of nitrogen-fixing non-legume Parasponia.</title>
        <authorList>
            <person name="Van Velzen R."/>
            <person name="Holmer R."/>
            <person name="Bu F."/>
            <person name="Rutten L."/>
            <person name="Van Zeijl A."/>
            <person name="Liu W."/>
            <person name="Santuari L."/>
            <person name="Cao Q."/>
            <person name="Sharma T."/>
            <person name="Shen D."/>
            <person name="Roswanjaya Y."/>
            <person name="Wardhani T."/>
            <person name="Kalhor M.S."/>
            <person name="Jansen J."/>
            <person name="Van den Hoogen J."/>
            <person name="Gungor B."/>
            <person name="Hartog M."/>
            <person name="Hontelez J."/>
            <person name="Verver J."/>
            <person name="Yang W.-C."/>
            <person name="Schijlen E."/>
            <person name="Repin R."/>
            <person name="Schilthuizen M."/>
            <person name="Schranz E."/>
            <person name="Heidstra R."/>
            <person name="Miyata K."/>
            <person name="Fedorova E."/>
            <person name="Kohlen W."/>
            <person name="Bisseling T."/>
            <person name="Smit S."/>
            <person name="Geurts R."/>
        </authorList>
    </citation>
    <scope>NUCLEOTIDE SEQUENCE [LARGE SCALE GENOMIC DNA]</scope>
    <source>
        <strain evidence="2">cv. RG33-2</strain>
    </source>
</reference>
<name>A0A2P5EII9_TREOI</name>
<dbReference type="EMBL" id="JXTC01000149">
    <property type="protein sequence ID" value="PON85345.1"/>
    <property type="molecule type" value="Genomic_DNA"/>
</dbReference>
<protein>
    <submittedName>
        <fullName evidence="1">Uncharacterized protein</fullName>
    </submittedName>
</protein>
<dbReference type="Proteomes" id="UP000237000">
    <property type="component" value="Unassembled WGS sequence"/>
</dbReference>
<proteinExistence type="predicted"/>
<evidence type="ECO:0000313" key="1">
    <source>
        <dbReference type="EMBL" id="PON85345.1"/>
    </source>
</evidence>
<keyword evidence="2" id="KW-1185">Reference proteome</keyword>
<dbReference type="AlphaFoldDB" id="A0A2P5EII9"/>
<gene>
    <name evidence="1" type="ORF">TorRG33x02_188720</name>
</gene>
<sequence>MRLEETPLEQKSVEFIVGLLCQSHRHYDVNNKICSLTIMDIILNRENLKCRTLLFTTKLFKSST</sequence>
<evidence type="ECO:0000313" key="2">
    <source>
        <dbReference type="Proteomes" id="UP000237000"/>
    </source>
</evidence>
<comment type="caution">
    <text evidence="1">The sequence shown here is derived from an EMBL/GenBank/DDBJ whole genome shotgun (WGS) entry which is preliminary data.</text>
</comment>
<dbReference type="InParanoid" id="A0A2P5EII9"/>
<accession>A0A2P5EII9</accession>